<dbReference type="InterPro" id="IPR041577">
    <property type="entry name" value="RT_RNaseH_2"/>
</dbReference>
<evidence type="ECO:0000256" key="1">
    <source>
        <dbReference type="ARBA" id="ARBA00023268"/>
    </source>
</evidence>
<dbReference type="InterPro" id="IPR043128">
    <property type="entry name" value="Rev_trsase/Diguanyl_cyclase"/>
</dbReference>
<name>A0ABM3R899_SPIOL</name>
<gene>
    <name evidence="4" type="primary">LOC130467363</name>
</gene>
<accession>A0ABM3R899</accession>
<dbReference type="RefSeq" id="XP_056691838.1">
    <property type="nucleotide sequence ID" value="XM_056835860.1"/>
</dbReference>
<dbReference type="PANTHER" id="PTHR37984">
    <property type="entry name" value="PROTEIN CBG26694"/>
    <property type="match status" value="1"/>
</dbReference>
<reference evidence="4" key="2">
    <citation type="submission" date="2025-08" db="UniProtKB">
        <authorList>
            <consortium name="RefSeq"/>
        </authorList>
    </citation>
    <scope>IDENTIFICATION</scope>
    <source>
        <tissue evidence="4">Leaf</tissue>
    </source>
</reference>
<dbReference type="GeneID" id="130467363"/>
<dbReference type="Proteomes" id="UP000813463">
    <property type="component" value="Chromosome 2"/>
</dbReference>
<dbReference type="Pfam" id="PF17919">
    <property type="entry name" value="RT_RNaseH_2"/>
    <property type="match status" value="1"/>
</dbReference>
<dbReference type="SUPFAM" id="SSF56672">
    <property type="entry name" value="DNA/RNA polymerases"/>
    <property type="match status" value="1"/>
</dbReference>
<keyword evidence="1" id="KW-0511">Multifunctional enzyme</keyword>
<protein>
    <submittedName>
        <fullName evidence="4">Uncharacterized mitochondrial protein AtMg00860-like</fullName>
    </submittedName>
</protein>
<reference evidence="3" key="1">
    <citation type="journal article" date="2021" name="Nat. Commun.">
        <title>Genomic analyses provide insights into spinach domestication and the genetic basis of agronomic traits.</title>
        <authorList>
            <person name="Cai X."/>
            <person name="Sun X."/>
            <person name="Xu C."/>
            <person name="Sun H."/>
            <person name="Wang X."/>
            <person name="Ge C."/>
            <person name="Zhang Z."/>
            <person name="Wang Q."/>
            <person name="Fei Z."/>
            <person name="Jiao C."/>
            <person name="Wang Q."/>
        </authorList>
    </citation>
    <scope>NUCLEOTIDE SEQUENCE [LARGE SCALE GENOMIC DNA]</scope>
    <source>
        <strain evidence="3">cv. Varoflay</strain>
    </source>
</reference>
<proteinExistence type="predicted"/>
<organism evidence="3 4">
    <name type="scientific">Spinacia oleracea</name>
    <name type="common">Spinach</name>
    <dbReference type="NCBI Taxonomy" id="3562"/>
    <lineage>
        <taxon>Eukaryota</taxon>
        <taxon>Viridiplantae</taxon>
        <taxon>Streptophyta</taxon>
        <taxon>Embryophyta</taxon>
        <taxon>Tracheophyta</taxon>
        <taxon>Spermatophyta</taxon>
        <taxon>Magnoliopsida</taxon>
        <taxon>eudicotyledons</taxon>
        <taxon>Gunneridae</taxon>
        <taxon>Pentapetalae</taxon>
        <taxon>Caryophyllales</taxon>
        <taxon>Chenopodiaceae</taxon>
        <taxon>Chenopodioideae</taxon>
        <taxon>Anserineae</taxon>
        <taxon>Spinacia</taxon>
    </lineage>
</organism>
<dbReference type="InterPro" id="IPR050951">
    <property type="entry name" value="Retrovirus_Pol_polyprotein"/>
</dbReference>
<evidence type="ECO:0000259" key="2">
    <source>
        <dbReference type="Pfam" id="PF17919"/>
    </source>
</evidence>
<dbReference type="InterPro" id="IPR043502">
    <property type="entry name" value="DNA/RNA_pol_sf"/>
</dbReference>
<feature type="domain" description="Reverse transcriptase/retrotransposon-derived protein RNase H-like" evidence="2">
    <location>
        <begin position="139"/>
        <end position="186"/>
    </location>
</feature>
<dbReference type="Gene3D" id="3.30.70.270">
    <property type="match status" value="2"/>
</dbReference>
<dbReference type="PANTHER" id="PTHR37984:SF5">
    <property type="entry name" value="PROTEIN NYNRIN-LIKE"/>
    <property type="match status" value="1"/>
</dbReference>
<keyword evidence="3" id="KW-1185">Reference proteome</keyword>
<sequence>MTALLISTVNVASFSSIKYISAVDAQCKEWGIDEGEHVGHLRSVLATLRENELNVKFSKCEFWLEKFSFLGHFVSKKGVEVDPSNNKGVSEWPTPKSGTDIRSVLCLAGYYRRFVNDFSRIAKPITSFMKKESKFIQSDKCEEAFQIQKTSLTSTPVLTLPDERDCYDVFSDASNDGFSCVLMQTGR</sequence>
<evidence type="ECO:0000313" key="3">
    <source>
        <dbReference type="Proteomes" id="UP000813463"/>
    </source>
</evidence>
<evidence type="ECO:0000313" key="4">
    <source>
        <dbReference type="RefSeq" id="XP_056691838.1"/>
    </source>
</evidence>